<dbReference type="EC" id="1.14.11.29" evidence="7"/>
<dbReference type="GeneTree" id="ENSGT00940000155704"/>
<dbReference type="InterPro" id="IPR006620">
    <property type="entry name" value="Pro_4_hyd_alph"/>
</dbReference>
<reference evidence="11" key="1">
    <citation type="submission" date="2025-08" db="UniProtKB">
        <authorList>
            <consortium name="Ensembl"/>
        </authorList>
    </citation>
    <scope>IDENTIFICATION</scope>
</reference>
<dbReference type="GO" id="GO:0005737">
    <property type="term" value="C:cytoplasm"/>
    <property type="evidence" value="ECO:0007669"/>
    <property type="project" value="TreeGrafter"/>
</dbReference>
<protein>
    <recommendedName>
        <fullName evidence="7">hypoxia-inducible factor-proline dioxygenase</fullName>
        <ecNumber evidence="7">1.14.11.29</ecNumber>
    </recommendedName>
</protein>
<evidence type="ECO:0000256" key="1">
    <source>
        <dbReference type="ARBA" id="ARBA00001961"/>
    </source>
</evidence>
<feature type="region of interest" description="Disordered" evidence="9">
    <location>
        <begin position="1"/>
        <end position="39"/>
    </location>
</feature>
<dbReference type="InterPro" id="IPR044862">
    <property type="entry name" value="Pro_4_hyd_alph_FE2OG_OXY"/>
</dbReference>
<feature type="compositionally biased region" description="Polar residues" evidence="9">
    <location>
        <begin position="82"/>
        <end position="98"/>
    </location>
</feature>
<evidence type="ECO:0000256" key="8">
    <source>
        <dbReference type="ARBA" id="ARBA00049134"/>
    </source>
</evidence>
<evidence type="ECO:0000256" key="5">
    <source>
        <dbReference type="ARBA" id="ARBA00023002"/>
    </source>
</evidence>
<name>A0A8C4N5K2_EPTBU</name>
<evidence type="ECO:0000313" key="11">
    <source>
        <dbReference type="Ensembl" id="ENSEBUP00000001400.1"/>
    </source>
</evidence>
<dbReference type="GO" id="GO:0160082">
    <property type="term" value="F:hypoxia-inducible factor-proline dioxygenase activity"/>
    <property type="evidence" value="ECO:0007669"/>
    <property type="project" value="UniProtKB-EC"/>
</dbReference>
<keyword evidence="5" id="KW-0560">Oxidoreductase</keyword>
<dbReference type="GO" id="GO:0005634">
    <property type="term" value="C:nucleus"/>
    <property type="evidence" value="ECO:0007669"/>
    <property type="project" value="TreeGrafter"/>
</dbReference>
<dbReference type="Ensembl" id="ENSEBUT00000001726.1">
    <property type="protein sequence ID" value="ENSEBUP00000001400.1"/>
    <property type="gene ID" value="ENSEBUG00000001227.1"/>
</dbReference>
<keyword evidence="6" id="KW-0408">Iron</keyword>
<comment type="catalytic activity">
    <reaction evidence="8">
        <text>L-prolyl-[hypoxia-inducible factor alpha subunit] + 2-oxoglutarate + O2 = trans-4-hydroxy-L-prolyl-[hypoxia-inducible factor alpha subunit] + succinate + CO2</text>
        <dbReference type="Rhea" id="RHEA:48400"/>
        <dbReference type="Rhea" id="RHEA-COMP:12093"/>
        <dbReference type="Rhea" id="RHEA-COMP:12094"/>
        <dbReference type="ChEBI" id="CHEBI:15379"/>
        <dbReference type="ChEBI" id="CHEBI:16526"/>
        <dbReference type="ChEBI" id="CHEBI:16810"/>
        <dbReference type="ChEBI" id="CHEBI:30031"/>
        <dbReference type="ChEBI" id="CHEBI:50342"/>
        <dbReference type="ChEBI" id="CHEBI:61965"/>
        <dbReference type="EC" id="1.14.11.29"/>
    </reaction>
</comment>
<dbReference type="AlphaFoldDB" id="A0A8C4N5K2"/>
<dbReference type="Pfam" id="PF13640">
    <property type="entry name" value="2OG-FeII_Oxy_3"/>
    <property type="match status" value="1"/>
</dbReference>
<keyword evidence="12" id="KW-1185">Reference proteome</keyword>
<dbReference type="Gene3D" id="2.60.120.620">
    <property type="entry name" value="q2cbj1_9rhob like domain"/>
    <property type="match status" value="1"/>
</dbReference>
<feature type="compositionally biased region" description="Acidic residues" evidence="9">
    <location>
        <begin position="14"/>
        <end position="27"/>
    </location>
</feature>
<proteinExistence type="predicted"/>
<dbReference type="PANTHER" id="PTHR12907">
    <property type="entry name" value="EGL NINE HOMOLOG-RELATED"/>
    <property type="match status" value="1"/>
</dbReference>
<feature type="domain" description="Fe2OG dioxygenase" evidence="10">
    <location>
        <begin position="271"/>
        <end position="363"/>
    </location>
</feature>
<dbReference type="SMART" id="SM00702">
    <property type="entry name" value="P4Hc"/>
    <property type="match status" value="1"/>
</dbReference>
<evidence type="ECO:0000256" key="9">
    <source>
        <dbReference type="SAM" id="MobiDB-lite"/>
    </source>
</evidence>
<dbReference type="InterPro" id="IPR005123">
    <property type="entry name" value="Oxoglu/Fe-dep_dioxygenase_dom"/>
</dbReference>
<keyword evidence="2" id="KW-0479">Metal-binding</keyword>
<dbReference type="GO" id="GO:0008198">
    <property type="term" value="F:ferrous iron binding"/>
    <property type="evidence" value="ECO:0007669"/>
    <property type="project" value="TreeGrafter"/>
</dbReference>
<dbReference type="GO" id="GO:0071456">
    <property type="term" value="P:cellular response to hypoxia"/>
    <property type="evidence" value="ECO:0007669"/>
    <property type="project" value="TreeGrafter"/>
</dbReference>
<reference evidence="11" key="2">
    <citation type="submission" date="2025-09" db="UniProtKB">
        <authorList>
            <consortium name="Ensembl"/>
        </authorList>
    </citation>
    <scope>IDENTIFICATION</scope>
</reference>
<dbReference type="PROSITE" id="PS51471">
    <property type="entry name" value="FE2OG_OXY"/>
    <property type="match status" value="1"/>
</dbReference>
<dbReference type="Proteomes" id="UP000694388">
    <property type="component" value="Unplaced"/>
</dbReference>
<evidence type="ECO:0000256" key="6">
    <source>
        <dbReference type="ARBA" id="ARBA00023004"/>
    </source>
</evidence>
<evidence type="ECO:0000313" key="12">
    <source>
        <dbReference type="Proteomes" id="UP000694388"/>
    </source>
</evidence>
<feature type="region of interest" description="Disordered" evidence="9">
    <location>
        <begin position="82"/>
        <end position="114"/>
    </location>
</feature>
<evidence type="ECO:0000256" key="3">
    <source>
        <dbReference type="ARBA" id="ARBA00022896"/>
    </source>
</evidence>
<comment type="cofactor">
    <cofactor evidence="1">
        <name>L-ascorbate</name>
        <dbReference type="ChEBI" id="CHEBI:38290"/>
    </cofactor>
</comment>
<dbReference type="GO" id="GO:0031418">
    <property type="term" value="F:L-ascorbic acid binding"/>
    <property type="evidence" value="ECO:0007669"/>
    <property type="project" value="UniProtKB-KW"/>
</dbReference>
<dbReference type="PANTHER" id="PTHR12907:SF26">
    <property type="entry name" value="HIF PROLYL HYDROXYLASE, ISOFORM C"/>
    <property type="match status" value="1"/>
</dbReference>
<accession>A0A8C4N5K2</accession>
<keyword evidence="4" id="KW-0223">Dioxygenase</keyword>
<keyword evidence="3" id="KW-0847">Vitamin C</keyword>
<evidence type="ECO:0000256" key="4">
    <source>
        <dbReference type="ARBA" id="ARBA00022964"/>
    </source>
</evidence>
<evidence type="ECO:0000259" key="10">
    <source>
        <dbReference type="PROSITE" id="PS51471"/>
    </source>
</evidence>
<sequence length="363" mass="39745">MRESAANLIRESLTEEEEEDDDVEDTGCQETSREAGAQLMDMDMDMVLRNVEHPGDTHTHTQPNPQVQVQVQDSGVRVAMTTSQDVNSVSAEPSSSQAKKTRSPMPRNLSDTSLAAPNSGLILMKRVASAPHCRGLTSERELPGSGSTEISALGAARCRPGGHGVSPSANPRELALHYIAPCLMKHGICVLDGFVGDELGDAVLGEVRVLQQDGRLCDGQLVSRRPDSSVVRGDKITWVEGREAGCKAIAVLLARIDELILHCHGRLGHYLINGRTKGMVACYPGNGTGYVRHVDNPNGDGRCVTCIYYLNKNWNTKTKGGLLRIFPEGKSQYADVEPKFDRLLFFWSDRRNPHEVQPAYDTR</sequence>
<evidence type="ECO:0000256" key="7">
    <source>
        <dbReference type="ARBA" id="ARBA00039004"/>
    </source>
</evidence>
<evidence type="ECO:0000256" key="2">
    <source>
        <dbReference type="ARBA" id="ARBA00022723"/>
    </source>
</evidence>
<organism evidence="11 12">
    <name type="scientific">Eptatretus burgeri</name>
    <name type="common">Inshore hagfish</name>
    <dbReference type="NCBI Taxonomy" id="7764"/>
    <lineage>
        <taxon>Eukaryota</taxon>
        <taxon>Metazoa</taxon>
        <taxon>Chordata</taxon>
        <taxon>Craniata</taxon>
        <taxon>Vertebrata</taxon>
        <taxon>Cyclostomata</taxon>
        <taxon>Myxini</taxon>
        <taxon>Myxiniformes</taxon>
        <taxon>Myxinidae</taxon>
        <taxon>Eptatretinae</taxon>
        <taxon>Eptatretus</taxon>
    </lineage>
</organism>
<dbReference type="InterPro" id="IPR051559">
    <property type="entry name" value="HIF_prolyl_hydroxylases"/>
</dbReference>